<evidence type="ECO:0000313" key="6">
    <source>
        <dbReference type="RefSeq" id="XP_015063667.1"/>
    </source>
</evidence>
<evidence type="ECO:0000256" key="4">
    <source>
        <dbReference type="SAM" id="SignalP"/>
    </source>
</evidence>
<keyword evidence="4" id="KW-0732">Signal</keyword>
<feature type="signal peptide" evidence="4">
    <location>
        <begin position="1"/>
        <end position="29"/>
    </location>
</feature>
<evidence type="ECO:0000256" key="1">
    <source>
        <dbReference type="ARBA" id="ARBA00009283"/>
    </source>
</evidence>
<reference evidence="5" key="1">
    <citation type="journal article" date="2014" name="Nat. Genet.">
        <title>The genome of the stress-tolerant wild tomato species Solanum pennellii.</title>
        <authorList>
            <person name="Bolger A."/>
            <person name="Scossa F."/>
            <person name="Bolger M.E."/>
            <person name="Lanz C."/>
            <person name="Maumus F."/>
            <person name="Tohge T."/>
            <person name="Quesneville H."/>
            <person name="Alseekh S."/>
            <person name="Sorensen I."/>
            <person name="Lichtenstein G."/>
            <person name="Fich E.A."/>
            <person name="Conte M."/>
            <person name="Keller H."/>
            <person name="Schneeberger K."/>
            <person name="Schwacke R."/>
            <person name="Ofner I."/>
            <person name="Vrebalov J."/>
            <person name="Xu Y."/>
            <person name="Osorio S."/>
            <person name="Aflitos S.A."/>
            <person name="Schijlen E."/>
            <person name="Jimenez-Gomez J.M."/>
            <person name="Ryngajllo M."/>
            <person name="Kimura S."/>
            <person name="Kumar R."/>
            <person name="Koenig D."/>
            <person name="Headland L.R."/>
            <person name="Maloof J.N."/>
            <person name="Sinha N."/>
            <person name="van Ham R.C."/>
            <person name="Lankhorst R.K."/>
            <person name="Mao L."/>
            <person name="Vogel A."/>
            <person name="Arsova B."/>
            <person name="Panstruga R."/>
            <person name="Fei Z."/>
            <person name="Rose J.K."/>
            <person name="Zamir D."/>
            <person name="Carrari F."/>
            <person name="Giovannoni J.J."/>
            <person name="Weigel D."/>
            <person name="Usadel B."/>
            <person name="Fernie A.R."/>
        </authorList>
    </citation>
    <scope>NUCLEOTIDE SEQUENCE [LARGE SCALE GENOMIC DNA]</scope>
    <source>
        <strain evidence="5">cv. LA0716</strain>
    </source>
</reference>
<reference evidence="6" key="2">
    <citation type="submission" date="2025-08" db="UniProtKB">
        <authorList>
            <consortium name="RefSeq"/>
        </authorList>
    </citation>
    <scope>IDENTIFICATION</scope>
</reference>
<evidence type="ECO:0000256" key="2">
    <source>
        <dbReference type="ARBA" id="ARBA00022801"/>
    </source>
</evidence>
<dbReference type="Proteomes" id="UP000694930">
    <property type="component" value="Chromosome 2"/>
</dbReference>
<dbReference type="RefSeq" id="XP_015063667.1">
    <property type="nucleotide sequence ID" value="XM_015208181.2"/>
</dbReference>
<dbReference type="Gene3D" id="3.30.420.40">
    <property type="match status" value="1"/>
</dbReference>
<dbReference type="Pfam" id="PF01150">
    <property type="entry name" value="GDA1_CD39"/>
    <property type="match status" value="1"/>
</dbReference>
<gene>
    <name evidence="6" type="primary">LOC107008956</name>
</gene>
<feature type="chain" id="PRO_5046333127" evidence="4">
    <location>
        <begin position="30"/>
        <end position="452"/>
    </location>
</feature>
<dbReference type="PROSITE" id="PS01238">
    <property type="entry name" value="GDA1_CD39_NTPASE"/>
    <property type="match status" value="1"/>
</dbReference>
<evidence type="ECO:0000313" key="5">
    <source>
        <dbReference type="Proteomes" id="UP000694930"/>
    </source>
</evidence>
<sequence>MQKHNISNVYNLFKIMLLILVGLPLSSLSKHANDYSEKYAVIFDAGSTGSRVHVFRFNSNLELINIGNDLELFLAIKPGLSSYADDPKAAANSLKPLLEKAEAVIPKNLQSQTPIKVGATAGLRLLKGDSSEKILQAVRDMLKNETTLSYKDEWVSVLEGTLEGSYFWVALNYLYGNLGKNYPDTIATIDLGGGSVQIAYAVSKQSAINAPKLPNGDAYVQQKTLLGTNYYLYVHSFLNYGLLAARADILKASKNYTSPCIVEGHNGYYTYNGVAYKAASRKQGPNIRRCKAIIRKLLQLDAPCNHKNCSFAGIWNGGGGAGTKNLYISSFFYDYASTVGIVDPKEAYGITQPIQYYKAATLACKTKKQNMKSVFPNINDKDIPFICMDLLYEYTLLVNGFGIDPIRKITVVHQVNYKNHLVEAAWPLGSAIDAVSSTTSENMISYVGRISY</sequence>
<keyword evidence="5" id="KW-1185">Reference proteome</keyword>
<comment type="similarity">
    <text evidence="1 3">Belongs to the GDA1/CD39 NTPase family.</text>
</comment>
<dbReference type="PANTHER" id="PTHR11782:SF111">
    <property type="entry name" value="APYRASE"/>
    <property type="match status" value="1"/>
</dbReference>
<keyword evidence="2 3" id="KW-0378">Hydrolase</keyword>
<protein>
    <submittedName>
        <fullName evidence="6">Apyrase-like</fullName>
    </submittedName>
</protein>
<accession>A0ABM1FZ48</accession>
<evidence type="ECO:0000256" key="3">
    <source>
        <dbReference type="RuleBase" id="RU003833"/>
    </source>
</evidence>
<name>A0ABM1FZ48_SOLPN</name>
<dbReference type="PANTHER" id="PTHR11782">
    <property type="entry name" value="ADENOSINE/GUANOSINE DIPHOSPHATASE"/>
    <property type="match status" value="1"/>
</dbReference>
<proteinExistence type="inferred from homology"/>
<organism evidence="5 6">
    <name type="scientific">Solanum pennellii</name>
    <name type="common">Tomato</name>
    <name type="synonym">Lycopersicon pennellii</name>
    <dbReference type="NCBI Taxonomy" id="28526"/>
    <lineage>
        <taxon>Eukaryota</taxon>
        <taxon>Viridiplantae</taxon>
        <taxon>Streptophyta</taxon>
        <taxon>Embryophyta</taxon>
        <taxon>Tracheophyta</taxon>
        <taxon>Spermatophyta</taxon>
        <taxon>Magnoliopsida</taxon>
        <taxon>eudicotyledons</taxon>
        <taxon>Gunneridae</taxon>
        <taxon>Pentapetalae</taxon>
        <taxon>asterids</taxon>
        <taxon>lamiids</taxon>
        <taxon>Solanales</taxon>
        <taxon>Solanaceae</taxon>
        <taxon>Solanoideae</taxon>
        <taxon>Solaneae</taxon>
        <taxon>Solanum</taxon>
        <taxon>Solanum subgen. Lycopersicon</taxon>
    </lineage>
</organism>
<dbReference type="InterPro" id="IPR000407">
    <property type="entry name" value="GDA1_CD39_NTPase"/>
</dbReference>
<dbReference type="Gene3D" id="3.30.420.150">
    <property type="entry name" value="Exopolyphosphatase. Domain 2"/>
    <property type="match status" value="1"/>
</dbReference>
<dbReference type="GeneID" id="107008956"/>